<dbReference type="EMBL" id="BART01041344">
    <property type="protein sequence ID" value="GAH25038.1"/>
    <property type="molecule type" value="Genomic_DNA"/>
</dbReference>
<reference evidence="1" key="1">
    <citation type="journal article" date="2014" name="Front. Microbiol.">
        <title>High frequency of phylogenetically diverse reductive dehalogenase-homologous genes in deep subseafloor sedimentary metagenomes.</title>
        <authorList>
            <person name="Kawai M."/>
            <person name="Futagami T."/>
            <person name="Toyoda A."/>
            <person name="Takaki Y."/>
            <person name="Nishi S."/>
            <person name="Hori S."/>
            <person name="Arai W."/>
            <person name="Tsubouchi T."/>
            <person name="Morono Y."/>
            <person name="Uchiyama I."/>
            <person name="Ito T."/>
            <person name="Fujiyama A."/>
            <person name="Inagaki F."/>
            <person name="Takami H."/>
        </authorList>
    </citation>
    <scope>NUCLEOTIDE SEQUENCE</scope>
    <source>
        <strain evidence="1">Expedition CK06-06</strain>
    </source>
</reference>
<proteinExistence type="predicted"/>
<feature type="non-terminal residue" evidence="1">
    <location>
        <position position="1"/>
    </location>
</feature>
<comment type="caution">
    <text evidence="1">The sequence shown here is derived from an EMBL/GenBank/DDBJ whole genome shotgun (WGS) entry which is preliminary data.</text>
</comment>
<feature type="non-terminal residue" evidence="1">
    <location>
        <position position="68"/>
    </location>
</feature>
<protein>
    <submittedName>
        <fullName evidence="1">Uncharacterized protein</fullName>
    </submittedName>
</protein>
<sequence>ALPLKIFVTEWLTLSRMKSKMEETAEYRSYSYGFLSSIYLQEPTSEFIKSLRESDILHNLNETGSKLG</sequence>
<dbReference type="AlphaFoldDB" id="X1FWA7"/>
<organism evidence="1">
    <name type="scientific">marine sediment metagenome</name>
    <dbReference type="NCBI Taxonomy" id="412755"/>
    <lineage>
        <taxon>unclassified sequences</taxon>
        <taxon>metagenomes</taxon>
        <taxon>ecological metagenomes</taxon>
    </lineage>
</organism>
<accession>X1FWA7</accession>
<name>X1FWA7_9ZZZZ</name>
<gene>
    <name evidence="1" type="ORF">S01H4_66601</name>
</gene>
<evidence type="ECO:0000313" key="1">
    <source>
        <dbReference type="EMBL" id="GAH25038.1"/>
    </source>
</evidence>